<proteinExistence type="predicted"/>
<dbReference type="Proteomes" id="UP000183832">
    <property type="component" value="Unassembled WGS sequence"/>
</dbReference>
<organism evidence="2 3">
    <name type="scientific">Clunio marinus</name>
    <dbReference type="NCBI Taxonomy" id="568069"/>
    <lineage>
        <taxon>Eukaryota</taxon>
        <taxon>Metazoa</taxon>
        <taxon>Ecdysozoa</taxon>
        <taxon>Arthropoda</taxon>
        <taxon>Hexapoda</taxon>
        <taxon>Insecta</taxon>
        <taxon>Pterygota</taxon>
        <taxon>Neoptera</taxon>
        <taxon>Endopterygota</taxon>
        <taxon>Diptera</taxon>
        <taxon>Nematocera</taxon>
        <taxon>Chironomoidea</taxon>
        <taxon>Chironomidae</taxon>
        <taxon>Clunio</taxon>
    </lineage>
</organism>
<dbReference type="AlphaFoldDB" id="A0A1J1HIH4"/>
<dbReference type="EMBL" id="CVRI01000001">
    <property type="protein sequence ID" value="CRK86270.1"/>
    <property type="molecule type" value="Genomic_DNA"/>
</dbReference>
<gene>
    <name evidence="2" type="ORF">CLUMA_CG000235</name>
</gene>
<evidence type="ECO:0000256" key="1">
    <source>
        <dbReference type="SAM" id="MobiDB-lite"/>
    </source>
</evidence>
<feature type="region of interest" description="Disordered" evidence="1">
    <location>
        <begin position="74"/>
        <end position="134"/>
    </location>
</feature>
<protein>
    <submittedName>
        <fullName evidence="2">CLUMA_CG000235, isoform A</fullName>
    </submittedName>
</protein>
<feature type="compositionally biased region" description="Low complexity" evidence="1">
    <location>
        <begin position="74"/>
        <end position="93"/>
    </location>
</feature>
<accession>A0A1J1HIH4</accession>
<sequence length="134" mass="14995">MRIKRESPCLGLRFMPIKLICVLSVSHRIAVSRCVVVIRYTDIMYRFWMNCNPMKCKQMLNFLQSFMSKNNNNNNASSTSNCGSSTTTTSSSMNKRHCDDSTLAPGSSRIPLTRSCSSPAVSHEIASPADHKEK</sequence>
<evidence type="ECO:0000313" key="3">
    <source>
        <dbReference type="Proteomes" id="UP000183832"/>
    </source>
</evidence>
<reference evidence="2 3" key="1">
    <citation type="submission" date="2015-04" db="EMBL/GenBank/DDBJ databases">
        <authorList>
            <person name="Syromyatnikov M.Y."/>
            <person name="Popov V.N."/>
        </authorList>
    </citation>
    <scope>NUCLEOTIDE SEQUENCE [LARGE SCALE GENOMIC DNA]</scope>
</reference>
<keyword evidence="3" id="KW-1185">Reference proteome</keyword>
<name>A0A1J1HIH4_9DIPT</name>
<evidence type="ECO:0000313" key="2">
    <source>
        <dbReference type="EMBL" id="CRK86270.1"/>
    </source>
</evidence>